<evidence type="ECO:0000256" key="1">
    <source>
        <dbReference type="ARBA" id="ARBA00004651"/>
    </source>
</evidence>
<dbReference type="SUPFAM" id="SSF103473">
    <property type="entry name" value="MFS general substrate transporter"/>
    <property type="match status" value="1"/>
</dbReference>
<evidence type="ECO:0000256" key="4">
    <source>
        <dbReference type="ARBA" id="ARBA00023136"/>
    </source>
</evidence>
<evidence type="ECO:0000259" key="6">
    <source>
        <dbReference type="PROSITE" id="PS50850"/>
    </source>
</evidence>
<dbReference type="Gene3D" id="1.20.1250.20">
    <property type="entry name" value="MFS general substrate transporter like domains"/>
    <property type="match status" value="2"/>
</dbReference>
<organism evidence="7 8">
    <name type="scientific">Pengzhenrongella frigida</name>
    <dbReference type="NCBI Taxonomy" id="1259133"/>
    <lineage>
        <taxon>Bacteria</taxon>
        <taxon>Bacillati</taxon>
        <taxon>Actinomycetota</taxon>
        <taxon>Actinomycetes</taxon>
        <taxon>Micrococcales</taxon>
        <taxon>Pengzhenrongella</taxon>
    </lineage>
</organism>
<dbReference type="AlphaFoldDB" id="A0A4Q5N0D3"/>
<dbReference type="GO" id="GO:0022857">
    <property type="term" value="F:transmembrane transporter activity"/>
    <property type="evidence" value="ECO:0007669"/>
    <property type="project" value="InterPro"/>
</dbReference>
<feature type="transmembrane region" description="Helical" evidence="5">
    <location>
        <begin position="154"/>
        <end position="171"/>
    </location>
</feature>
<dbReference type="InterPro" id="IPR011701">
    <property type="entry name" value="MFS"/>
</dbReference>
<dbReference type="PANTHER" id="PTHR23542:SF1">
    <property type="entry name" value="MAJOR FACILITATOR SUPERFAMILY (MFS) PROFILE DOMAIN-CONTAINING PROTEIN"/>
    <property type="match status" value="1"/>
</dbReference>
<feature type="transmembrane region" description="Helical" evidence="5">
    <location>
        <begin position="402"/>
        <end position="423"/>
    </location>
</feature>
<feature type="transmembrane region" description="Helical" evidence="5">
    <location>
        <begin position="285"/>
        <end position="304"/>
    </location>
</feature>
<dbReference type="OrthoDB" id="9180256at2"/>
<sequence length="438" mass="45149">MGENGRVHRPYSEILKTPGSLAFSAAGVLARLPISMVGIGIVLMVSAIYDSYGLAGRISAVYVIANAVCGPQLARYVDRYGQARIMRPAIAVAVVGIAALVLVASAQAHPVWLYATAIVAGVPAGSFGSLVRARWSYVLHDPRQLHTAYSLESALDEAVFVIGPVLATVLATSVAPSAGLIVPMVALIVGGYLFLSLHRTEPPAYQAVLAASQTVPAAPGVPGAQTDSLGTAAQPAPRRTRARSVLRSPGMLVLAIVFVAMGGIFGATDVSTVAFAQEQGSKASAGFVLASFALGSMISGLGYGARHWLTPLWKRFAIGMVALAFGVSLFFLVNSIPMLALVMFVTGFAIAPTLINGNGLVQYFVPPERLTEGLTWVGTTLGIGVSFGSSIAGMLIDRQGSRGGFAVVAFCGGFAVLATLASLRALRAGNPAVVVVGP</sequence>
<feature type="transmembrane region" description="Helical" evidence="5">
    <location>
        <begin position="339"/>
        <end position="361"/>
    </location>
</feature>
<dbReference type="EMBL" id="SDWW01000014">
    <property type="protein sequence ID" value="RYV51602.1"/>
    <property type="molecule type" value="Genomic_DNA"/>
</dbReference>
<dbReference type="Pfam" id="PF07690">
    <property type="entry name" value="MFS_1"/>
    <property type="match status" value="2"/>
</dbReference>
<evidence type="ECO:0000256" key="2">
    <source>
        <dbReference type="ARBA" id="ARBA00022692"/>
    </source>
</evidence>
<comment type="subcellular location">
    <subcellularLocation>
        <location evidence="1">Cell membrane</location>
        <topology evidence="1">Multi-pass membrane protein</topology>
    </subcellularLocation>
</comment>
<feature type="transmembrane region" description="Helical" evidence="5">
    <location>
        <begin position="316"/>
        <end position="333"/>
    </location>
</feature>
<keyword evidence="3 5" id="KW-1133">Transmembrane helix</keyword>
<evidence type="ECO:0000256" key="5">
    <source>
        <dbReference type="SAM" id="Phobius"/>
    </source>
</evidence>
<reference evidence="7 8" key="1">
    <citation type="submission" date="2019-01" db="EMBL/GenBank/DDBJ databases">
        <title>Novel species of Cellulomonas.</title>
        <authorList>
            <person name="Liu Q."/>
            <person name="Xin Y.-H."/>
        </authorList>
    </citation>
    <scope>NUCLEOTIDE SEQUENCE [LARGE SCALE GENOMIC DNA]</scope>
    <source>
        <strain evidence="7 8">HLT2-17</strain>
    </source>
</reference>
<protein>
    <submittedName>
        <fullName evidence="7">MFS transporter</fullName>
    </submittedName>
</protein>
<feature type="transmembrane region" description="Helical" evidence="5">
    <location>
        <begin position="54"/>
        <end position="73"/>
    </location>
</feature>
<feature type="transmembrane region" description="Helical" evidence="5">
    <location>
        <begin position="85"/>
        <end position="105"/>
    </location>
</feature>
<dbReference type="Proteomes" id="UP000293764">
    <property type="component" value="Unassembled WGS sequence"/>
</dbReference>
<dbReference type="PANTHER" id="PTHR23542">
    <property type="match status" value="1"/>
</dbReference>
<feature type="transmembrane region" description="Helical" evidence="5">
    <location>
        <begin position="245"/>
        <end position="265"/>
    </location>
</feature>
<dbReference type="InterPro" id="IPR020846">
    <property type="entry name" value="MFS_dom"/>
</dbReference>
<accession>A0A4Q5N0D3</accession>
<keyword evidence="8" id="KW-1185">Reference proteome</keyword>
<dbReference type="GO" id="GO:0005886">
    <property type="term" value="C:plasma membrane"/>
    <property type="evidence" value="ECO:0007669"/>
    <property type="project" value="UniProtKB-SubCell"/>
</dbReference>
<comment type="caution">
    <text evidence="7">The sequence shown here is derived from an EMBL/GenBank/DDBJ whole genome shotgun (WGS) entry which is preliminary data.</text>
</comment>
<dbReference type="InterPro" id="IPR036259">
    <property type="entry name" value="MFS_trans_sf"/>
</dbReference>
<evidence type="ECO:0000313" key="8">
    <source>
        <dbReference type="Proteomes" id="UP000293764"/>
    </source>
</evidence>
<feature type="transmembrane region" description="Helical" evidence="5">
    <location>
        <begin position="177"/>
        <end position="195"/>
    </location>
</feature>
<dbReference type="PROSITE" id="PS50850">
    <property type="entry name" value="MFS"/>
    <property type="match status" value="1"/>
</dbReference>
<feature type="transmembrane region" description="Helical" evidence="5">
    <location>
        <begin position="373"/>
        <end position="396"/>
    </location>
</feature>
<keyword evidence="2 5" id="KW-0812">Transmembrane</keyword>
<name>A0A4Q5N0D3_9MICO</name>
<gene>
    <name evidence="7" type="ORF">EUA98_07695</name>
</gene>
<evidence type="ECO:0000313" key="7">
    <source>
        <dbReference type="EMBL" id="RYV51602.1"/>
    </source>
</evidence>
<evidence type="ECO:0000256" key="3">
    <source>
        <dbReference type="ARBA" id="ARBA00022989"/>
    </source>
</evidence>
<feature type="transmembrane region" description="Helical" evidence="5">
    <location>
        <begin position="21"/>
        <end position="48"/>
    </location>
</feature>
<feature type="domain" description="Major facilitator superfamily (MFS) profile" evidence="6">
    <location>
        <begin position="250"/>
        <end position="438"/>
    </location>
</feature>
<feature type="transmembrane region" description="Helical" evidence="5">
    <location>
        <begin position="111"/>
        <end position="133"/>
    </location>
</feature>
<proteinExistence type="predicted"/>
<keyword evidence="4 5" id="KW-0472">Membrane</keyword>